<reference evidence="2 3" key="1">
    <citation type="submission" date="2022-02" db="EMBL/GenBank/DDBJ databases">
        <title>Study of halophilic communities from a Mexican lake.</title>
        <authorList>
            <person name="Hernandez-Soto L.M."/>
            <person name="Martinez-Abarca F."/>
            <person name="Ramirez-Saad H.C."/>
            <person name="Aguirre-Garrido J.F."/>
        </authorList>
    </citation>
    <scope>NUCLEOTIDE SEQUENCE [LARGE SCALE GENOMIC DNA]</scope>
    <source>
        <strain evidence="2 3">Hjan13</strain>
    </source>
</reference>
<dbReference type="RefSeq" id="WP_268901287.1">
    <property type="nucleotide sequence ID" value="NZ_JAKNQT010000001.1"/>
</dbReference>
<name>A0ABT4IS04_9GAMM</name>
<dbReference type="Proteomes" id="UP001321125">
    <property type="component" value="Unassembled WGS sequence"/>
</dbReference>
<keyword evidence="3" id="KW-1185">Reference proteome</keyword>
<organism evidence="2 3">
    <name type="scientific">Vreelandella janggokensis</name>
    <dbReference type="NCBI Taxonomy" id="370767"/>
    <lineage>
        <taxon>Bacteria</taxon>
        <taxon>Pseudomonadati</taxon>
        <taxon>Pseudomonadota</taxon>
        <taxon>Gammaproteobacteria</taxon>
        <taxon>Oceanospirillales</taxon>
        <taxon>Halomonadaceae</taxon>
        <taxon>Vreelandella</taxon>
    </lineage>
</organism>
<protein>
    <submittedName>
        <fullName evidence="2">Uncharacterized protein</fullName>
    </submittedName>
</protein>
<gene>
    <name evidence="2" type="ORF">L0635_05085</name>
</gene>
<evidence type="ECO:0000313" key="3">
    <source>
        <dbReference type="Proteomes" id="UP001321125"/>
    </source>
</evidence>
<evidence type="ECO:0000256" key="1">
    <source>
        <dbReference type="SAM" id="MobiDB-lite"/>
    </source>
</evidence>
<sequence>MAQLIIGAPSLGKEGANKRALGVFGKAAFPLAVAITNKMTITLSMPEAGGTFRPLETRTATFKNFDRLQRAVSSMEQVAKLNKVTALVELATQEDSEAESEDADSGDSGDSSGGGDGGESLTVDVVQDDEEAFIVELQGVSFEPLRNQVREDGTLTAGGLKTFEEAKAAADKKSDEQGG</sequence>
<comment type="caution">
    <text evidence="2">The sequence shown here is derived from an EMBL/GenBank/DDBJ whole genome shotgun (WGS) entry which is preliminary data.</text>
</comment>
<evidence type="ECO:0000313" key="2">
    <source>
        <dbReference type="EMBL" id="MCZ0926456.1"/>
    </source>
</evidence>
<accession>A0ABT4IS04</accession>
<feature type="compositionally biased region" description="Acidic residues" evidence="1">
    <location>
        <begin position="92"/>
        <end position="107"/>
    </location>
</feature>
<feature type="region of interest" description="Disordered" evidence="1">
    <location>
        <begin position="91"/>
        <end position="122"/>
    </location>
</feature>
<proteinExistence type="predicted"/>
<dbReference type="EMBL" id="JAKNQU010000002">
    <property type="protein sequence ID" value="MCZ0926456.1"/>
    <property type="molecule type" value="Genomic_DNA"/>
</dbReference>